<evidence type="ECO:0000313" key="4">
    <source>
        <dbReference type="EMBL" id="OXA89834.1"/>
    </source>
</evidence>
<dbReference type="PANTHER" id="PTHR46401:SF2">
    <property type="entry name" value="GLYCOSYLTRANSFERASE WBBK-RELATED"/>
    <property type="match status" value="1"/>
</dbReference>
<accession>A0A0D0EYU2</accession>
<sequence>MKFAIITHVAHIQKENEYFAYAPYVREMNIWLKYVDDVIIVAPLESNEPKIIDIPYQHNRINFKKVSDFSFVTFKKSLLSILKLPRIFWEVFWAMKDADHIHLRCPGNMGLIGCLVQILFPKKEKTAKYAGNWDPKSKQPYTYKLQKWMLSNTFLTRNMKVLVYGDWENQSKNSKPFFTATYSESEKESVQKTSFDQETKFIFAGSLVLGKNPMYAIQFVEKLHEQGYAVTLNLYGEGPERISLENYIQINNLGAFITLNGNVNQNTLKKAYQESHFVILPSKSEGWPKAIAEGMFWGCVPIATSVSCVPFMLDYGERGGLLKMILEKDTEQIETILKSELVFKNKSKKALEWSQKYTIDVFEKEIKKMLDK</sequence>
<dbReference type="Proteomes" id="UP000032061">
    <property type="component" value="Unassembled WGS sequence"/>
</dbReference>
<dbReference type="PANTHER" id="PTHR46401">
    <property type="entry name" value="GLYCOSYLTRANSFERASE WBBK-RELATED"/>
    <property type="match status" value="1"/>
</dbReference>
<dbReference type="SUPFAM" id="SSF53756">
    <property type="entry name" value="UDP-Glycosyltransferase/glycogen phosphorylase"/>
    <property type="match status" value="1"/>
</dbReference>
<dbReference type="OrthoDB" id="1395864at2"/>
<dbReference type="RefSeq" id="WP_041516361.1">
    <property type="nucleotide sequence ID" value="NZ_JPRK01000004.1"/>
</dbReference>
<protein>
    <submittedName>
        <fullName evidence="3">Glycosyl transferase</fullName>
    </submittedName>
</protein>
<comment type="caution">
    <text evidence="3">The sequence shown here is derived from an EMBL/GenBank/DDBJ whole genome shotgun (WGS) entry which is preliminary data.</text>
</comment>
<dbReference type="STRING" id="37752.IW18_04245"/>
<dbReference type="Pfam" id="PF00534">
    <property type="entry name" value="Glycos_transf_1"/>
    <property type="match status" value="1"/>
</dbReference>
<evidence type="ECO:0000313" key="5">
    <source>
        <dbReference type="Proteomes" id="UP000032061"/>
    </source>
</evidence>
<evidence type="ECO:0000313" key="6">
    <source>
        <dbReference type="Proteomes" id="UP000198302"/>
    </source>
</evidence>
<reference evidence="4 6" key="2">
    <citation type="submission" date="2016-11" db="EMBL/GenBank/DDBJ databases">
        <title>Whole genomes of Flavobacteriaceae.</title>
        <authorList>
            <person name="Stine C."/>
            <person name="Li C."/>
            <person name="Tadesse D."/>
        </authorList>
    </citation>
    <scope>NUCLEOTIDE SEQUENCE [LARGE SCALE GENOMIC DNA]</scope>
    <source>
        <strain evidence="4 6">ATCC 51468</strain>
    </source>
</reference>
<dbReference type="CDD" id="cd01635">
    <property type="entry name" value="Glycosyltransferase_GTB-type"/>
    <property type="match status" value="1"/>
</dbReference>
<dbReference type="EMBL" id="JPRK01000004">
    <property type="protein sequence ID" value="KIO54243.1"/>
    <property type="molecule type" value="Genomic_DNA"/>
</dbReference>
<gene>
    <name evidence="4" type="ORF">B0A73_04670</name>
    <name evidence="3" type="ORF">IW18_04245</name>
</gene>
<evidence type="ECO:0000313" key="3">
    <source>
        <dbReference type="EMBL" id="KIO54243.1"/>
    </source>
</evidence>
<keyword evidence="6" id="KW-1185">Reference proteome</keyword>
<evidence type="ECO:0000256" key="1">
    <source>
        <dbReference type="ARBA" id="ARBA00022679"/>
    </source>
</evidence>
<organism evidence="3 5">
    <name type="scientific">Flavobacterium hibernum</name>
    <dbReference type="NCBI Taxonomy" id="37752"/>
    <lineage>
        <taxon>Bacteria</taxon>
        <taxon>Pseudomonadati</taxon>
        <taxon>Bacteroidota</taxon>
        <taxon>Flavobacteriia</taxon>
        <taxon>Flavobacteriales</taxon>
        <taxon>Flavobacteriaceae</taxon>
        <taxon>Flavobacterium</taxon>
    </lineage>
</organism>
<evidence type="ECO:0000259" key="2">
    <source>
        <dbReference type="Pfam" id="PF00534"/>
    </source>
</evidence>
<name>A0A0D0EYU2_9FLAO</name>
<proteinExistence type="predicted"/>
<dbReference type="GO" id="GO:0016757">
    <property type="term" value="F:glycosyltransferase activity"/>
    <property type="evidence" value="ECO:0007669"/>
    <property type="project" value="InterPro"/>
</dbReference>
<feature type="domain" description="Glycosyl transferase family 1" evidence="2">
    <location>
        <begin position="186"/>
        <end position="325"/>
    </location>
</feature>
<dbReference type="AlphaFoldDB" id="A0A0D0EYU2"/>
<dbReference type="Gene3D" id="3.40.50.2000">
    <property type="entry name" value="Glycogen Phosphorylase B"/>
    <property type="match status" value="1"/>
</dbReference>
<dbReference type="EMBL" id="MUGX01000008">
    <property type="protein sequence ID" value="OXA89834.1"/>
    <property type="molecule type" value="Genomic_DNA"/>
</dbReference>
<keyword evidence="1 3" id="KW-0808">Transferase</keyword>
<dbReference type="Proteomes" id="UP000198302">
    <property type="component" value="Unassembled WGS sequence"/>
</dbReference>
<dbReference type="InterPro" id="IPR001296">
    <property type="entry name" value="Glyco_trans_1"/>
</dbReference>
<reference evidence="3 5" key="1">
    <citation type="submission" date="2015-01" db="EMBL/GenBank/DDBJ databases">
        <title>Genome of Flavobacterium hibernum DSM 12611.</title>
        <authorList>
            <person name="Stropko S.J."/>
            <person name="Pipes S.E."/>
            <person name="Newman J.D."/>
        </authorList>
    </citation>
    <scope>NUCLEOTIDE SEQUENCE [LARGE SCALE GENOMIC DNA]</scope>
    <source>
        <strain evidence="3 5">DSM 12611</strain>
    </source>
</reference>